<proteinExistence type="predicted"/>
<organism evidence="1 2">
    <name type="scientific">Aureibacter tunicatorum</name>
    <dbReference type="NCBI Taxonomy" id="866807"/>
    <lineage>
        <taxon>Bacteria</taxon>
        <taxon>Pseudomonadati</taxon>
        <taxon>Bacteroidota</taxon>
        <taxon>Cytophagia</taxon>
        <taxon>Cytophagales</taxon>
        <taxon>Persicobacteraceae</taxon>
        <taxon>Aureibacter</taxon>
    </lineage>
</organism>
<dbReference type="EMBL" id="JAVDQD010000001">
    <property type="protein sequence ID" value="MDR6238025.1"/>
    <property type="molecule type" value="Genomic_DNA"/>
</dbReference>
<dbReference type="AlphaFoldDB" id="A0AAE3XK69"/>
<dbReference type="RefSeq" id="WP_309937496.1">
    <property type="nucleotide sequence ID" value="NZ_AP025305.1"/>
</dbReference>
<name>A0AAE3XK69_9BACT</name>
<sequence length="127" mass="14992">MKTETININGVEGKLTETARLKQHFVSIEMSEPFPLEELETFIKEKYHKPFHYHTITDTIEHGKVTFYTTFWREYIDKNDLLAMLTQISNRIENTEYVDHALQESIQYLDDDQKVHLAKVLSELLSS</sequence>
<reference evidence="1" key="1">
    <citation type="submission" date="2023-07" db="EMBL/GenBank/DDBJ databases">
        <title>Genomic Encyclopedia of Type Strains, Phase IV (KMG-IV): sequencing the most valuable type-strain genomes for metagenomic binning, comparative biology and taxonomic classification.</title>
        <authorList>
            <person name="Goeker M."/>
        </authorList>
    </citation>
    <scope>NUCLEOTIDE SEQUENCE</scope>
    <source>
        <strain evidence="1">DSM 26174</strain>
    </source>
</reference>
<comment type="caution">
    <text evidence="1">The sequence shown here is derived from an EMBL/GenBank/DDBJ whole genome shotgun (WGS) entry which is preliminary data.</text>
</comment>
<accession>A0AAE3XK69</accession>
<gene>
    <name evidence="1" type="ORF">HNQ88_001001</name>
</gene>
<keyword evidence="2" id="KW-1185">Reference proteome</keyword>
<dbReference type="Proteomes" id="UP001185092">
    <property type="component" value="Unassembled WGS sequence"/>
</dbReference>
<evidence type="ECO:0000313" key="1">
    <source>
        <dbReference type="EMBL" id="MDR6238025.1"/>
    </source>
</evidence>
<evidence type="ECO:0000313" key="2">
    <source>
        <dbReference type="Proteomes" id="UP001185092"/>
    </source>
</evidence>
<protein>
    <submittedName>
        <fullName evidence="1">Uncharacterized protein</fullName>
    </submittedName>
</protein>